<protein>
    <recommendedName>
        <fullName evidence="6">Homeobox domain-containing protein</fullName>
    </recommendedName>
</protein>
<comment type="caution">
    <text evidence="7">The sequence shown here is derived from an EMBL/GenBank/DDBJ whole genome shotgun (WGS) entry which is preliminary data.</text>
</comment>
<dbReference type="Proteomes" id="UP001159405">
    <property type="component" value="Unassembled WGS sequence"/>
</dbReference>
<evidence type="ECO:0000256" key="2">
    <source>
        <dbReference type="ARBA" id="ARBA00023155"/>
    </source>
</evidence>
<dbReference type="InterPro" id="IPR009057">
    <property type="entry name" value="Homeodomain-like_sf"/>
</dbReference>
<organism evidence="7 8">
    <name type="scientific">Porites lobata</name>
    <dbReference type="NCBI Taxonomy" id="104759"/>
    <lineage>
        <taxon>Eukaryota</taxon>
        <taxon>Metazoa</taxon>
        <taxon>Cnidaria</taxon>
        <taxon>Anthozoa</taxon>
        <taxon>Hexacorallia</taxon>
        <taxon>Scleractinia</taxon>
        <taxon>Fungiina</taxon>
        <taxon>Poritidae</taxon>
        <taxon>Porites</taxon>
    </lineage>
</organism>
<dbReference type="Pfam" id="PF00046">
    <property type="entry name" value="Homeodomain"/>
    <property type="match status" value="1"/>
</dbReference>
<keyword evidence="3 4" id="KW-0539">Nucleus</keyword>
<sequence length="138" mass="15760">MDVEKSPNFISLSNDGKISSNVALEEGESTSVKCFDPDTSTERFSWHDDYRKRILEEIFVLSPYLNSCEHTELASNLGMEKKTLQKWFKNKRYRLRKKQATQACCPHVNDPVQSSSAATSSSSLFHQEEYLSCHTSSE</sequence>
<evidence type="ECO:0000256" key="5">
    <source>
        <dbReference type="RuleBase" id="RU000682"/>
    </source>
</evidence>
<proteinExistence type="predicted"/>
<feature type="domain" description="Homeobox" evidence="6">
    <location>
        <begin position="55"/>
        <end position="98"/>
    </location>
</feature>
<comment type="subcellular location">
    <subcellularLocation>
        <location evidence="4 5">Nucleus</location>
    </subcellularLocation>
</comment>
<feature type="DNA-binding region" description="Homeobox" evidence="4">
    <location>
        <begin position="57"/>
        <end position="99"/>
    </location>
</feature>
<dbReference type="SMART" id="SM00389">
    <property type="entry name" value="HOX"/>
    <property type="match status" value="1"/>
</dbReference>
<evidence type="ECO:0000313" key="7">
    <source>
        <dbReference type="EMBL" id="CAH3145382.1"/>
    </source>
</evidence>
<dbReference type="InterPro" id="IPR001356">
    <property type="entry name" value="HD"/>
</dbReference>
<gene>
    <name evidence="7" type="ORF">PLOB_00044529</name>
</gene>
<dbReference type="EMBL" id="CALNXK010000076">
    <property type="protein sequence ID" value="CAH3145382.1"/>
    <property type="molecule type" value="Genomic_DNA"/>
</dbReference>
<evidence type="ECO:0000313" key="8">
    <source>
        <dbReference type="Proteomes" id="UP001159405"/>
    </source>
</evidence>
<keyword evidence="8" id="KW-1185">Reference proteome</keyword>
<evidence type="ECO:0000256" key="1">
    <source>
        <dbReference type="ARBA" id="ARBA00023125"/>
    </source>
</evidence>
<evidence type="ECO:0000259" key="6">
    <source>
        <dbReference type="PROSITE" id="PS50071"/>
    </source>
</evidence>
<dbReference type="Gene3D" id="1.10.10.60">
    <property type="entry name" value="Homeodomain-like"/>
    <property type="match status" value="1"/>
</dbReference>
<dbReference type="InterPro" id="IPR017970">
    <property type="entry name" value="Homeobox_CS"/>
</dbReference>
<keyword evidence="2 4" id="KW-0371">Homeobox</keyword>
<keyword evidence="1 4" id="KW-0238">DNA-binding</keyword>
<reference evidence="7 8" key="1">
    <citation type="submission" date="2022-05" db="EMBL/GenBank/DDBJ databases">
        <authorList>
            <consortium name="Genoscope - CEA"/>
            <person name="William W."/>
        </authorList>
    </citation>
    <scope>NUCLEOTIDE SEQUENCE [LARGE SCALE GENOMIC DNA]</scope>
</reference>
<evidence type="ECO:0000256" key="3">
    <source>
        <dbReference type="ARBA" id="ARBA00023242"/>
    </source>
</evidence>
<dbReference type="PROSITE" id="PS50071">
    <property type="entry name" value="HOMEOBOX_2"/>
    <property type="match status" value="1"/>
</dbReference>
<dbReference type="SUPFAM" id="SSF46689">
    <property type="entry name" value="Homeodomain-like"/>
    <property type="match status" value="1"/>
</dbReference>
<dbReference type="CDD" id="cd00086">
    <property type="entry name" value="homeodomain"/>
    <property type="match status" value="1"/>
</dbReference>
<dbReference type="PROSITE" id="PS00027">
    <property type="entry name" value="HOMEOBOX_1"/>
    <property type="match status" value="1"/>
</dbReference>
<evidence type="ECO:0000256" key="4">
    <source>
        <dbReference type="PROSITE-ProRule" id="PRU00108"/>
    </source>
</evidence>
<name>A0ABN8PPC5_9CNID</name>
<accession>A0ABN8PPC5</accession>